<keyword evidence="3" id="KW-1185">Reference proteome</keyword>
<sequence>MNARGMLEELMKQAGSRGKRSPDPRRLVPGSALGILLGTHRGRRAGRRAIQYGALAGLGTLAWRAWQSHQAGRDTSETAVPDDGEPLEQLQGEALEARSMALLKAMIAAARADGHIDAAERAQLVEQIDALGADPPLLAWVDEQLQAPLDAGQLAMDADSPQAAREMYLASVAIIDVQNPMERAWLDQLAASLGLGSEVVEALEARTANGG</sequence>
<protein>
    <submittedName>
        <fullName evidence="2">Tellurite resistance TerB family protein</fullName>
    </submittedName>
</protein>
<dbReference type="CDD" id="cd07178">
    <property type="entry name" value="terB_like_YebE"/>
    <property type="match status" value="1"/>
</dbReference>
<reference evidence="2 3" key="1">
    <citation type="submission" date="2021-05" db="EMBL/GenBank/DDBJ databases">
        <title>Petroleum and Energy Research Collection (APPE): ex situ preservation of microbial diversity associated with the oil industry and exploitation of its biotechnological potential.</title>
        <authorList>
            <person name="Paixao C.T.M."/>
            <person name="Gomes M.B."/>
            <person name="Oliveira V.M."/>
        </authorList>
    </citation>
    <scope>NUCLEOTIDE SEQUENCE [LARGE SCALE GENOMIC DNA]</scope>
    <source>
        <strain evidence="2 3">LIT2</strain>
    </source>
</reference>
<gene>
    <name evidence="2" type="ORF">KGQ91_14505</name>
</gene>
<feature type="compositionally biased region" description="Basic and acidic residues" evidence="1">
    <location>
        <begin position="1"/>
        <end position="11"/>
    </location>
</feature>
<proteinExistence type="predicted"/>
<dbReference type="InterPro" id="IPR007486">
    <property type="entry name" value="YebE"/>
</dbReference>
<dbReference type="EMBL" id="JAGXFD010000001">
    <property type="protein sequence ID" value="MBZ9568881.1"/>
    <property type="molecule type" value="Genomic_DNA"/>
</dbReference>
<dbReference type="Pfam" id="PF04391">
    <property type="entry name" value="DUF533"/>
    <property type="match status" value="1"/>
</dbReference>
<feature type="region of interest" description="Disordered" evidence="1">
    <location>
        <begin position="1"/>
        <end position="26"/>
    </location>
</feature>
<evidence type="ECO:0000313" key="3">
    <source>
        <dbReference type="Proteomes" id="UP001319883"/>
    </source>
</evidence>
<dbReference type="SUPFAM" id="SSF158682">
    <property type="entry name" value="TerB-like"/>
    <property type="match status" value="1"/>
</dbReference>
<organism evidence="2 3">
    <name type="scientific">Modicisalibacter tunisiensis</name>
    <dbReference type="NCBI Taxonomy" id="390637"/>
    <lineage>
        <taxon>Bacteria</taxon>
        <taxon>Pseudomonadati</taxon>
        <taxon>Pseudomonadota</taxon>
        <taxon>Gammaproteobacteria</taxon>
        <taxon>Oceanospirillales</taxon>
        <taxon>Halomonadaceae</taxon>
        <taxon>Modicisalibacter</taxon>
    </lineage>
</organism>
<comment type="caution">
    <text evidence="2">The sequence shown here is derived from an EMBL/GenBank/DDBJ whole genome shotgun (WGS) entry which is preliminary data.</text>
</comment>
<dbReference type="RefSeq" id="WP_163649063.1">
    <property type="nucleotide sequence ID" value="NZ_JAGXFD010000001.1"/>
</dbReference>
<dbReference type="Proteomes" id="UP001319883">
    <property type="component" value="Unassembled WGS sequence"/>
</dbReference>
<dbReference type="Gene3D" id="1.10.3680.10">
    <property type="entry name" value="TerB-like"/>
    <property type="match status" value="1"/>
</dbReference>
<accession>A0ABS7X433</accession>
<dbReference type="InterPro" id="IPR029024">
    <property type="entry name" value="TerB-like"/>
</dbReference>
<name>A0ABS7X433_9GAMM</name>
<evidence type="ECO:0000256" key="1">
    <source>
        <dbReference type="SAM" id="MobiDB-lite"/>
    </source>
</evidence>
<evidence type="ECO:0000313" key="2">
    <source>
        <dbReference type="EMBL" id="MBZ9568881.1"/>
    </source>
</evidence>